<name>A0A2J8A3X4_9CHLO</name>
<dbReference type="GO" id="GO:0016423">
    <property type="term" value="F:tRNA (guanine) methyltransferase activity"/>
    <property type="evidence" value="ECO:0007669"/>
    <property type="project" value="InterPro"/>
</dbReference>
<evidence type="ECO:0000256" key="1">
    <source>
        <dbReference type="ARBA" id="ARBA00022603"/>
    </source>
</evidence>
<evidence type="ECO:0000259" key="3">
    <source>
        <dbReference type="Pfam" id="PF00588"/>
    </source>
</evidence>
<dbReference type="InterPro" id="IPR044748">
    <property type="entry name" value="Trm3/TARBP1_C"/>
</dbReference>
<dbReference type="Pfam" id="PF00588">
    <property type="entry name" value="SpoU_methylase"/>
    <property type="match status" value="1"/>
</dbReference>
<dbReference type="InterPro" id="IPR029026">
    <property type="entry name" value="tRNA_m1G_MTases_N"/>
</dbReference>
<dbReference type="InterPro" id="IPR045330">
    <property type="entry name" value="TRM3/TARBP1"/>
</dbReference>
<feature type="domain" description="tRNA/rRNA methyltransferase SpoU type" evidence="3">
    <location>
        <begin position="1227"/>
        <end position="1369"/>
    </location>
</feature>
<keyword evidence="5" id="KW-1185">Reference proteome</keyword>
<dbReference type="SUPFAM" id="SSF75217">
    <property type="entry name" value="alpha/beta knot"/>
    <property type="match status" value="1"/>
</dbReference>
<dbReference type="Gene3D" id="3.40.1280.10">
    <property type="match status" value="1"/>
</dbReference>
<dbReference type="PANTHER" id="PTHR12029:SF11">
    <property type="entry name" value="METHYLTRANSFERASE TARBP1-RELATED"/>
    <property type="match status" value="1"/>
</dbReference>
<keyword evidence="1 4" id="KW-0489">Methyltransferase</keyword>
<dbReference type="InterPro" id="IPR029028">
    <property type="entry name" value="Alpha/beta_knot_MTases"/>
</dbReference>
<organism evidence="4 5">
    <name type="scientific">Tetrabaena socialis</name>
    <dbReference type="NCBI Taxonomy" id="47790"/>
    <lineage>
        <taxon>Eukaryota</taxon>
        <taxon>Viridiplantae</taxon>
        <taxon>Chlorophyta</taxon>
        <taxon>core chlorophytes</taxon>
        <taxon>Chlorophyceae</taxon>
        <taxon>CS clade</taxon>
        <taxon>Chlamydomonadales</taxon>
        <taxon>Tetrabaenaceae</taxon>
        <taxon>Tetrabaena</taxon>
    </lineage>
</organism>
<dbReference type="OrthoDB" id="241340at2759"/>
<reference evidence="4 5" key="1">
    <citation type="journal article" date="2017" name="Mol. Biol. Evol.">
        <title>The 4-celled Tetrabaena socialis nuclear genome reveals the essential components for genetic control of cell number at the origin of multicellularity in the volvocine lineage.</title>
        <authorList>
            <person name="Featherston J."/>
            <person name="Arakaki Y."/>
            <person name="Hanschen E.R."/>
            <person name="Ferris P.J."/>
            <person name="Michod R.E."/>
            <person name="Olson B.J.S.C."/>
            <person name="Nozaki H."/>
            <person name="Durand P.M."/>
        </authorList>
    </citation>
    <scope>NUCLEOTIDE SEQUENCE [LARGE SCALE GENOMIC DNA]</scope>
    <source>
        <strain evidence="4 5">NIES-571</strain>
    </source>
</reference>
<evidence type="ECO:0000313" key="5">
    <source>
        <dbReference type="Proteomes" id="UP000236333"/>
    </source>
</evidence>
<protein>
    <submittedName>
        <fullName evidence="4">Putative methyltransferase TARBP1</fullName>
    </submittedName>
</protein>
<keyword evidence="2 4" id="KW-0808">Transferase</keyword>
<sequence>MSSVVLEARLAALSAVCVGAGDLRGRAKLIAVALDIAQPSATFLSDLYDACVASVARAATAARDGGGGDEAGGIAQESPANTATQLCATCTAAALHYLPRQGARVAQQFVDAFFLPLLACDSALSDRACRLQACSGVLAWLAADRCWQQLRQLLDSALASLAVAAAAGAPGAAGSGGGPSSGGELPYAIACTLLAVAVRELQQPVAPEAGAAASADDGASKARGELLRHLLAGLRAALPPLLVSPAAPVRQAALKVLVPAAVSCSRANGGAGLAPLAQELWQLALGMLGGSGDPDSSRAAASPHGPSGVAAPQRTALALLVSIAPLLLDPASGVDVCGCARFWELLRACLLMVLEVSGNKITKVDDAVGHLSMLKVDQLHAPAPEFTTEAVVPKSYIPRKKELKQRKPAAATAATASDAGANSAAADAAAPAAALAAAGAGAGAVSGVPLEWQCVLWSRALQHGNVQVQRLAMRTLLQRDWRGGEALRAVPPGFVAGVLLPALAREYHYRGGAAESEVLDVQVAAAAWLHAWFAAAPLPDRAAGLLAVRGVALGNDMSRLGLQQLMRCLAAAAAGAAADGLLVPAAAAAAAAAAVAAAARAAARPSGPAGSSPSHPAAAEGMADFFSAMLTGLRAVLLSLSNFGGYLFKRSVCHSVLAAAAAVMPVAAAGVGPGLRLLLELPPAALEPGGDLRELARCWLLGRPVNSADTTGAAPPPQGNAPLTATEGALLASIVQRLLDDYWSDGGETPRTLLEAGSGGGGGGGGGGACPDASVLSRLLLLFDDTAAASAPVVARLQQALYGMYGRPYLQAAEVERALGLLRELLTVVPPLPTPAATADAKQAPLSALQSLLLGLVSTCCEDLCSAASHASDAFLDPTARPAASDAAAAAGLARAEAAWACVALALARFSRAAADPAVAPHVRRLAGALLALLSRLCSTPLPANRPSAVVAGMRAGAAAADALRLASACSPLVRAMALERLDGNALAAAALRDAAAVAAAAAGGACLEAGQDATQALLEVEAAKWPLLDAATACAAESGAAAAAVRHPAAAAAAGSSGAAAAAGALTSQVVLAVLPRAVEALSEYPEGQVLPLLRCLRRCWAAVARGGEEAQAAAARAVGAEASGSGGHAALEALCWAVVRALWNALCATQRRPGPVCAAFVNTALLPGLYVQQRVTKNHVAMKCYGLGLGLDTFRMVALDANFRRLEERAVASTYARSASGRHDVLLVASLIDKLPNLAGLARTCEVLGAGRLVLADLAATRDPLFTAVSVTAERWLPMEEVKPAALLAWLERKAAEGYTLVGLEQTAESVRLPEYRWPARVVLVLGREKEGLPPEVLSLLDVALEIPQSGIIRSLNVHVTGAIALYEYVRQRQAAAV</sequence>
<dbReference type="Proteomes" id="UP000236333">
    <property type="component" value="Unassembled WGS sequence"/>
</dbReference>
<evidence type="ECO:0000313" key="4">
    <source>
        <dbReference type="EMBL" id="PNH07214.1"/>
    </source>
</evidence>
<dbReference type="EMBL" id="PGGS01000191">
    <property type="protein sequence ID" value="PNH07214.1"/>
    <property type="molecule type" value="Genomic_DNA"/>
</dbReference>
<dbReference type="GO" id="GO:0030488">
    <property type="term" value="P:tRNA methylation"/>
    <property type="evidence" value="ECO:0007669"/>
    <property type="project" value="InterPro"/>
</dbReference>
<proteinExistence type="predicted"/>
<dbReference type="PANTHER" id="PTHR12029">
    <property type="entry name" value="RNA METHYLTRANSFERASE"/>
    <property type="match status" value="1"/>
</dbReference>
<dbReference type="GO" id="GO:0003723">
    <property type="term" value="F:RNA binding"/>
    <property type="evidence" value="ECO:0007669"/>
    <property type="project" value="InterPro"/>
</dbReference>
<dbReference type="InterPro" id="IPR001537">
    <property type="entry name" value="SpoU_MeTrfase"/>
</dbReference>
<accession>A0A2J8A3X4</accession>
<gene>
    <name evidence="4" type="ORF">TSOC_006328</name>
</gene>
<dbReference type="CDD" id="cd18091">
    <property type="entry name" value="SpoU-like_TRM3-like"/>
    <property type="match status" value="1"/>
</dbReference>
<evidence type="ECO:0000256" key="2">
    <source>
        <dbReference type="ARBA" id="ARBA00022679"/>
    </source>
</evidence>
<comment type="caution">
    <text evidence="4">The sequence shown here is derived from an EMBL/GenBank/DDBJ whole genome shotgun (WGS) entry which is preliminary data.</text>
</comment>